<feature type="region of interest" description="Disordered" evidence="2">
    <location>
        <begin position="667"/>
        <end position="724"/>
    </location>
</feature>
<dbReference type="OrthoDB" id="1918685at2759"/>
<gene>
    <name evidence="5" type="ORF">EKO04_000032</name>
</gene>
<feature type="region of interest" description="Disordered" evidence="2">
    <location>
        <begin position="400"/>
        <end position="455"/>
    </location>
</feature>
<feature type="compositionally biased region" description="Basic and acidic residues" evidence="2">
    <location>
        <begin position="843"/>
        <end position="855"/>
    </location>
</feature>
<reference evidence="5" key="2">
    <citation type="submission" date="2020-09" db="EMBL/GenBank/DDBJ databases">
        <title>Reference genome assembly for Australian Ascochyta lentis isolate Al4.</title>
        <authorList>
            <person name="Lee R.C."/>
            <person name="Farfan-Caceres L.M."/>
            <person name="Debler J.W."/>
            <person name="Williams A.H."/>
            <person name="Henares B.M."/>
        </authorList>
    </citation>
    <scope>NUCLEOTIDE SEQUENCE</scope>
    <source>
        <strain evidence="5">Al4</strain>
    </source>
</reference>
<feature type="region of interest" description="Disordered" evidence="2">
    <location>
        <begin position="129"/>
        <end position="171"/>
    </location>
</feature>
<feature type="compositionally biased region" description="Low complexity" evidence="2">
    <location>
        <begin position="270"/>
        <end position="280"/>
    </location>
</feature>
<feature type="region of interest" description="Disordered" evidence="2">
    <location>
        <begin position="751"/>
        <end position="799"/>
    </location>
</feature>
<proteinExistence type="predicted"/>
<feature type="domain" description="C3H1-type" evidence="4">
    <location>
        <begin position="461"/>
        <end position="490"/>
    </location>
</feature>
<accession>A0A8H7JE90</accession>
<feature type="zinc finger region" description="C3H1-type" evidence="1">
    <location>
        <begin position="801"/>
        <end position="831"/>
    </location>
</feature>
<feature type="compositionally biased region" description="Polar residues" evidence="2">
    <location>
        <begin position="689"/>
        <end position="699"/>
    </location>
</feature>
<feature type="compositionally biased region" description="Polar residues" evidence="2">
    <location>
        <begin position="304"/>
        <end position="314"/>
    </location>
</feature>
<feature type="zinc finger region" description="C3H1-type" evidence="1">
    <location>
        <begin position="461"/>
        <end position="490"/>
    </location>
</feature>
<feature type="domain" description="C3H1-type" evidence="4">
    <location>
        <begin position="636"/>
        <end position="666"/>
    </location>
</feature>
<feature type="domain" description="C3H1-type" evidence="4">
    <location>
        <begin position="801"/>
        <end position="831"/>
    </location>
</feature>
<organism evidence="5 6">
    <name type="scientific">Ascochyta lentis</name>
    <dbReference type="NCBI Taxonomy" id="205686"/>
    <lineage>
        <taxon>Eukaryota</taxon>
        <taxon>Fungi</taxon>
        <taxon>Dikarya</taxon>
        <taxon>Ascomycota</taxon>
        <taxon>Pezizomycotina</taxon>
        <taxon>Dothideomycetes</taxon>
        <taxon>Pleosporomycetidae</taxon>
        <taxon>Pleosporales</taxon>
        <taxon>Pleosporineae</taxon>
        <taxon>Didymellaceae</taxon>
        <taxon>Ascochyta</taxon>
    </lineage>
</organism>
<keyword evidence="1" id="KW-0479">Metal-binding</keyword>
<feature type="region of interest" description="Disordered" evidence="2">
    <location>
        <begin position="194"/>
        <end position="363"/>
    </location>
</feature>
<evidence type="ECO:0000313" key="5">
    <source>
        <dbReference type="EMBL" id="KAF9701597.1"/>
    </source>
</evidence>
<name>A0A8H7JE90_9PLEO</name>
<comment type="caution">
    <text evidence="5">The sequence shown here is derived from an EMBL/GenBank/DDBJ whole genome shotgun (WGS) entry which is preliminary data.</text>
</comment>
<evidence type="ECO:0000259" key="3">
    <source>
        <dbReference type="PROSITE" id="PS50013"/>
    </source>
</evidence>
<sequence length="1314" mass="148787">MSALDILREVMSTHHDLVEDYDTDAVSVTSTDAGSIDPFYTVDCIIAENPKEERCYLVKWENWRLQHDHFQYQSHKLTSMLHPFSLRTWEPPANLDGSNLISNWEKVKRELGEAAFRRENEENIAAYGRAQENAEAARESRHEKRERKRQRLRRQSRRAIAPDDDSSDEEPLRLAHARALGGESLFVEDPGVKVSASSSVGGPRARQPLVPRTAPFQQSSSEEDSDSDAQNHGDPSSGERQKKTDRDASSQSLASTILKPERLNKSRSPSKTSKTDTGTSSRDRESKVTGEEARGAKGSAVSDKPSTQQEQATDFSGAKDRSTAVSTTTSKPAGTPGSKPNAMRAIRTAPQKQTSRAINIIDHPVEQKRKPWSTDHHYNKIKFRGLAEKRSRAERTPDFNALDFVHGPPPTLPKSSTLASADNPYGRREISNHRVQEEDPEDRPRRGTAHDPAPLADWEADKVPQMCASWRLSRNCPYGPQKCRFMHRDLDPKGQEYPLGDIGGRVPFKYRNPPITCPFWYQGHCKRSPEQCIYAHEDTGWAEINGEPIRIHLLPEASIATDARNVPPHLLPFKLQDPPITCTYWLRNPHGCIKSEEVCKYAHWNTGWAPPENDLKGQPVQIDPNLRPLGVHPKHADPPVTCPFWLRGEKGCAKTDDECRYAHRNTGWAPPGLSAHQPEKVDPKALPRSQWSQTGQNPAAPTIDDGQDRTPASQKMLRDPQSRSDMAITCPSWLRDSNGCPKSEEDCEFQHRNTGWATPKNRPLDPPVPLDPNQIPRSVREGRKDMPKPKHAFQHAETKNGSPPTTCFFWLRHPEGCRFSAEACKYAHRNTGWLSQSGKGKTLHPEKIDPKEPPRFRGNNSKEVPNDRSEIPVPPPALSRAAIEPYSKMPDLTPGTGESAVAQTSEQELASALPTTQVVPPMQLPTATTSSQLNQQIEQYYNLDMIKMFGSGVTGDYILERRAMLLYHPEEHSEDIELITRWLLMHKVEVGNLWYDGAWGHFQQEVVERGRSGIIIVHPDFEQYTSLPGFGEVLNKQIRVWSVGLQPPSDFEPRASSIPPVLRHDCVVVFPHGGFIYITEDVFEKKPQLALGIVKLFFAKIEQLRSLDEPISPWYEVHDACLLWRLCVRPELMEYLFQKCEDNAAELAAGDLDYLSRAQLYQILTVTNYIEQDCSSEALSAVHDQYPILSERRVIAETQTIDYFKRLSNSREEATSRMIEYYATMQTYLRRDYRQFYVVHTEPEAPCAQQWRERVQTIAGVITPEQCVEELGKDSKESLFDFMDWAMRPKKEEQGNEEDAGHVPMEIETVEHTA</sequence>
<reference evidence="5" key="1">
    <citation type="submission" date="2018-12" db="EMBL/GenBank/DDBJ databases">
        <authorList>
            <person name="Syme R.A."/>
            <person name="Farfan-Caceres L."/>
            <person name="Lichtenzveig J."/>
        </authorList>
    </citation>
    <scope>NUCLEOTIDE SEQUENCE</scope>
    <source>
        <strain evidence="5">Al4</strain>
    </source>
</reference>
<dbReference type="PROSITE" id="PS50013">
    <property type="entry name" value="CHROMO_2"/>
    <property type="match status" value="1"/>
</dbReference>
<dbReference type="InterPro" id="IPR000953">
    <property type="entry name" value="Chromo/chromo_shadow_dom"/>
</dbReference>
<feature type="compositionally biased region" description="Basic residues" evidence="2">
    <location>
        <begin position="144"/>
        <end position="157"/>
    </location>
</feature>
<feature type="domain" description="C3H1-type" evidence="4">
    <location>
        <begin position="511"/>
        <end position="539"/>
    </location>
</feature>
<dbReference type="PROSITE" id="PS50103">
    <property type="entry name" value="ZF_C3H1"/>
    <property type="match status" value="4"/>
</dbReference>
<evidence type="ECO:0000259" key="4">
    <source>
        <dbReference type="PROSITE" id="PS50103"/>
    </source>
</evidence>
<feature type="compositionally biased region" description="Basic and acidic residues" evidence="2">
    <location>
        <begin position="281"/>
        <end position="295"/>
    </location>
</feature>
<feature type="zinc finger region" description="C3H1-type" evidence="1">
    <location>
        <begin position="511"/>
        <end position="539"/>
    </location>
</feature>
<feature type="domain" description="Chromo" evidence="3">
    <location>
        <begin position="40"/>
        <end position="106"/>
    </location>
</feature>
<feature type="zinc finger region" description="C3H1-type" evidence="1">
    <location>
        <begin position="636"/>
        <end position="666"/>
    </location>
</feature>
<feature type="compositionally biased region" description="Basic and acidic residues" evidence="2">
    <location>
        <begin position="237"/>
        <end position="248"/>
    </location>
</feature>
<keyword evidence="1" id="KW-0863">Zinc-finger</keyword>
<keyword evidence="1" id="KW-0862">Zinc</keyword>
<feature type="compositionally biased region" description="Basic and acidic residues" evidence="2">
    <location>
        <begin position="425"/>
        <end position="449"/>
    </location>
</feature>
<feature type="compositionally biased region" description="Basic and acidic residues" evidence="2">
    <location>
        <begin position="778"/>
        <end position="798"/>
    </location>
</feature>
<dbReference type="Gene3D" id="3.30.1370.210">
    <property type="match status" value="1"/>
</dbReference>
<keyword evidence="6" id="KW-1185">Reference proteome</keyword>
<feature type="region of interest" description="Disordered" evidence="2">
    <location>
        <begin position="833"/>
        <end position="875"/>
    </location>
</feature>
<evidence type="ECO:0000256" key="2">
    <source>
        <dbReference type="SAM" id="MobiDB-lite"/>
    </source>
</evidence>
<feature type="region of interest" description="Disordered" evidence="2">
    <location>
        <begin position="1291"/>
        <end position="1314"/>
    </location>
</feature>
<dbReference type="GO" id="GO:0008270">
    <property type="term" value="F:zinc ion binding"/>
    <property type="evidence" value="ECO:0007669"/>
    <property type="project" value="UniProtKB-KW"/>
</dbReference>
<dbReference type="InterPro" id="IPR000571">
    <property type="entry name" value="Znf_CCCH"/>
</dbReference>
<evidence type="ECO:0000256" key="1">
    <source>
        <dbReference type="PROSITE-ProRule" id="PRU00723"/>
    </source>
</evidence>
<dbReference type="Gene3D" id="2.40.50.40">
    <property type="match status" value="1"/>
</dbReference>
<dbReference type="EMBL" id="RZGK01000002">
    <property type="protein sequence ID" value="KAF9701597.1"/>
    <property type="molecule type" value="Genomic_DNA"/>
</dbReference>
<dbReference type="Proteomes" id="UP000651452">
    <property type="component" value="Unassembled WGS sequence"/>
</dbReference>
<dbReference type="SMART" id="SM00356">
    <property type="entry name" value="ZnF_C3H1"/>
    <property type="match status" value="5"/>
</dbReference>
<protein>
    <submittedName>
        <fullName evidence="5">Uncharacterized protein</fullName>
    </submittedName>
</protein>
<evidence type="ECO:0000313" key="6">
    <source>
        <dbReference type="Proteomes" id="UP000651452"/>
    </source>
</evidence>
<feature type="compositionally biased region" description="Polar residues" evidence="2">
    <location>
        <begin position="323"/>
        <end position="332"/>
    </location>
</feature>